<organism evidence="4 5">
    <name type="scientific">Pedobacter insulae</name>
    <dbReference type="NCBI Taxonomy" id="414048"/>
    <lineage>
        <taxon>Bacteria</taxon>
        <taxon>Pseudomonadati</taxon>
        <taxon>Bacteroidota</taxon>
        <taxon>Sphingobacteriia</taxon>
        <taxon>Sphingobacteriales</taxon>
        <taxon>Sphingobacteriaceae</taxon>
        <taxon>Pedobacter</taxon>
    </lineage>
</organism>
<feature type="chain" id="PRO_5011658594" evidence="1">
    <location>
        <begin position="24"/>
        <end position="364"/>
    </location>
</feature>
<evidence type="ECO:0000259" key="3">
    <source>
        <dbReference type="Pfam" id="PF14607"/>
    </source>
</evidence>
<protein>
    <submittedName>
        <fullName evidence="4">Lysophospholipase L1</fullName>
    </submittedName>
</protein>
<dbReference type="OrthoDB" id="5624617at2"/>
<feature type="domain" description="SGNH hydrolase-type esterase N-terminal" evidence="3">
    <location>
        <begin position="28"/>
        <end position="168"/>
    </location>
</feature>
<reference evidence="4 5" key="1">
    <citation type="submission" date="2016-10" db="EMBL/GenBank/DDBJ databases">
        <authorList>
            <person name="de Groot N.N."/>
        </authorList>
    </citation>
    <scope>NUCLEOTIDE SEQUENCE [LARGE SCALE GENOMIC DNA]</scope>
    <source>
        <strain evidence="4 5">DSM 18684</strain>
    </source>
</reference>
<dbReference type="SUPFAM" id="SSF52266">
    <property type="entry name" value="SGNH hydrolase"/>
    <property type="match status" value="1"/>
</dbReference>
<dbReference type="AlphaFoldDB" id="A0A1I2T0T0"/>
<keyword evidence="1" id="KW-0732">Signal</keyword>
<dbReference type="GO" id="GO:0016788">
    <property type="term" value="F:hydrolase activity, acting on ester bonds"/>
    <property type="evidence" value="ECO:0007669"/>
    <property type="project" value="UniProtKB-ARBA"/>
</dbReference>
<dbReference type="InterPro" id="IPR013830">
    <property type="entry name" value="SGNH_hydro"/>
</dbReference>
<dbReference type="Proteomes" id="UP000199666">
    <property type="component" value="Unassembled WGS sequence"/>
</dbReference>
<evidence type="ECO:0000259" key="2">
    <source>
        <dbReference type="Pfam" id="PF14606"/>
    </source>
</evidence>
<dbReference type="Pfam" id="PF14606">
    <property type="entry name" value="Lipase_GDSL_3"/>
    <property type="match status" value="1"/>
</dbReference>
<dbReference type="PANTHER" id="PTHR30383">
    <property type="entry name" value="THIOESTERASE 1/PROTEASE 1/LYSOPHOSPHOLIPASE L1"/>
    <property type="match status" value="1"/>
</dbReference>
<proteinExistence type="predicted"/>
<sequence length="364" mass="40653">MMNLKMNYLLGLCLFLLVQLANAQDSLKYVDAKTLVTIGKAKATEQWFQRIDSNETVTMPKTVQGLAKNSAGIAIIFETNSPVISAKWTLAEDKYMANMTPIAHSGLDLYCLKDGKWQFVSPGRPEKGALNQSQVIIRRMDTTMKQFLLYLPLYNSVTNLSIGVKTESVLKAPQKVAVNKAKRVVIYGSSIVQGASASRPGMAYPAMLQRQLGMDVINLGFSGNAKMEMEVAKYLATVEGDCYVLDCIPNQAPEQISERALPFIKYLRDKRPKTPIILVETVIREHGYFDQQVGNSVRKQNENIHKAYQQLLKENYKQIYYVPATAFMGNDHDGTVDGTHLTDLGFDRIAKAVAKEIEKARAKD</sequence>
<accession>A0A1I2T0T0</accession>
<dbReference type="InterPro" id="IPR032740">
    <property type="entry name" value="GxDLY"/>
</dbReference>
<keyword evidence="5" id="KW-1185">Reference proteome</keyword>
<feature type="signal peptide" evidence="1">
    <location>
        <begin position="1"/>
        <end position="23"/>
    </location>
</feature>
<dbReference type="InterPro" id="IPR036514">
    <property type="entry name" value="SGNH_hydro_sf"/>
</dbReference>
<dbReference type="PANTHER" id="PTHR30383:SF29">
    <property type="entry name" value="SGNH HYDROLASE-TYPE ESTERASE DOMAIN-CONTAINING PROTEIN"/>
    <property type="match status" value="1"/>
</dbReference>
<gene>
    <name evidence="4" type="ORF">SAMN04489864_101147</name>
</gene>
<feature type="domain" description="SGNH hydrolase-type esterase" evidence="2">
    <location>
        <begin position="182"/>
        <end position="357"/>
    </location>
</feature>
<evidence type="ECO:0000313" key="5">
    <source>
        <dbReference type="Proteomes" id="UP000199666"/>
    </source>
</evidence>
<dbReference type="RefSeq" id="WP_090991640.1">
    <property type="nucleotide sequence ID" value="NZ_FOPP01000001.1"/>
</dbReference>
<evidence type="ECO:0000256" key="1">
    <source>
        <dbReference type="SAM" id="SignalP"/>
    </source>
</evidence>
<dbReference type="EMBL" id="FOPP01000001">
    <property type="protein sequence ID" value="SFG58428.1"/>
    <property type="molecule type" value="Genomic_DNA"/>
</dbReference>
<dbReference type="InterPro" id="IPR051532">
    <property type="entry name" value="Ester_Hydrolysis_Enzymes"/>
</dbReference>
<dbReference type="Gene3D" id="2.60.120.260">
    <property type="entry name" value="Galactose-binding domain-like"/>
    <property type="match status" value="1"/>
</dbReference>
<name>A0A1I2T0T0_9SPHI</name>
<evidence type="ECO:0000313" key="4">
    <source>
        <dbReference type="EMBL" id="SFG58428.1"/>
    </source>
</evidence>
<dbReference type="STRING" id="414048.SAMN04489864_101147"/>
<dbReference type="Pfam" id="PF14607">
    <property type="entry name" value="GxDLY"/>
    <property type="match status" value="1"/>
</dbReference>
<dbReference type="Gene3D" id="3.40.50.1110">
    <property type="entry name" value="SGNH hydrolase"/>
    <property type="match status" value="1"/>
</dbReference>